<dbReference type="GO" id="GO:0006355">
    <property type="term" value="P:regulation of DNA-templated transcription"/>
    <property type="evidence" value="ECO:0007669"/>
    <property type="project" value="TreeGrafter"/>
</dbReference>
<evidence type="ECO:0000256" key="16">
    <source>
        <dbReference type="SAM" id="MobiDB-lite"/>
    </source>
</evidence>
<comment type="catalytic activity">
    <reaction evidence="14">
        <text>N(6),N(6),N(6)-trimethyl-L-lysyl(4)-[histone H3] + 3 2-oxoglutarate + 3 O2 = L-lysyl(4)-[histone H3] + 3 formaldehyde + 3 succinate + 3 CO2</text>
        <dbReference type="Rhea" id="RHEA:60208"/>
        <dbReference type="Rhea" id="RHEA-COMP:15537"/>
        <dbReference type="Rhea" id="RHEA-COMP:15547"/>
        <dbReference type="ChEBI" id="CHEBI:15379"/>
        <dbReference type="ChEBI" id="CHEBI:16526"/>
        <dbReference type="ChEBI" id="CHEBI:16810"/>
        <dbReference type="ChEBI" id="CHEBI:16842"/>
        <dbReference type="ChEBI" id="CHEBI:29969"/>
        <dbReference type="ChEBI" id="CHEBI:30031"/>
        <dbReference type="ChEBI" id="CHEBI:61961"/>
        <dbReference type="EC" id="1.14.11.67"/>
    </reaction>
</comment>
<gene>
    <name evidence="21" type="ORF">g.25552</name>
</gene>
<keyword evidence="5" id="KW-0479">Metal-binding</keyword>
<feature type="compositionally biased region" description="Polar residues" evidence="16">
    <location>
        <begin position="1617"/>
        <end position="1626"/>
    </location>
</feature>
<dbReference type="InterPro" id="IPR048615">
    <property type="entry name" value="KDM5_C-hel"/>
</dbReference>
<protein>
    <recommendedName>
        <fullName evidence="4">[histone H3]-trimethyl-L-lysine(4) demethylase</fullName>
        <ecNumber evidence="4">1.14.11.67</ecNumber>
    </recommendedName>
</protein>
<keyword evidence="13" id="KW-0539">Nucleus</keyword>
<dbReference type="GO" id="GO:0003677">
    <property type="term" value="F:DNA binding"/>
    <property type="evidence" value="ECO:0007669"/>
    <property type="project" value="InterPro"/>
</dbReference>
<evidence type="ECO:0000256" key="9">
    <source>
        <dbReference type="ARBA" id="ARBA00022853"/>
    </source>
</evidence>
<evidence type="ECO:0000259" key="19">
    <source>
        <dbReference type="PROSITE" id="PS51183"/>
    </source>
</evidence>
<dbReference type="PANTHER" id="PTHR10694:SF33">
    <property type="entry name" value="LYSINE-SPECIFIC DEMETHYLASE 5"/>
    <property type="match status" value="1"/>
</dbReference>
<dbReference type="SMART" id="SM00249">
    <property type="entry name" value="PHD"/>
    <property type="match status" value="3"/>
</dbReference>
<accession>A0A1B6CKQ7</accession>
<keyword evidence="10" id="KW-0223">Dioxygenase</keyword>
<feature type="region of interest" description="Disordered" evidence="16">
    <location>
        <begin position="1589"/>
        <end position="1626"/>
    </location>
</feature>
<feature type="region of interest" description="Disordered" evidence="16">
    <location>
        <begin position="1472"/>
        <end position="1501"/>
    </location>
</feature>
<dbReference type="PROSITE" id="PS51184">
    <property type="entry name" value="JMJC"/>
    <property type="match status" value="1"/>
</dbReference>
<evidence type="ECO:0000256" key="15">
    <source>
        <dbReference type="PROSITE-ProRule" id="PRU00146"/>
    </source>
</evidence>
<evidence type="ECO:0000256" key="8">
    <source>
        <dbReference type="ARBA" id="ARBA00022833"/>
    </source>
</evidence>
<dbReference type="PROSITE" id="PS51011">
    <property type="entry name" value="ARID"/>
    <property type="match status" value="1"/>
</dbReference>
<comment type="subcellular location">
    <subcellularLocation>
        <location evidence="2">Nucleus</location>
    </subcellularLocation>
</comment>
<dbReference type="SMART" id="SM00501">
    <property type="entry name" value="BRIGHT"/>
    <property type="match status" value="1"/>
</dbReference>
<name>A0A1B6CKQ7_9HEMI</name>
<evidence type="ECO:0000259" key="17">
    <source>
        <dbReference type="PROSITE" id="PS50016"/>
    </source>
</evidence>
<keyword evidence="11" id="KW-0560">Oxidoreductase</keyword>
<dbReference type="CDD" id="cd16864">
    <property type="entry name" value="ARID_JARID"/>
    <property type="match status" value="1"/>
</dbReference>
<comment type="cofactor">
    <cofactor evidence="1">
        <name>Fe(2+)</name>
        <dbReference type="ChEBI" id="CHEBI:29033"/>
    </cofactor>
</comment>
<dbReference type="Pfam" id="PF21323">
    <property type="entry name" value="KDM5_C-hel"/>
    <property type="match status" value="1"/>
</dbReference>
<dbReference type="Pfam" id="PF02375">
    <property type="entry name" value="JmjN"/>
    <property type="match status" value="1"/>
</dbReference>
<evidence type="ECO:0000256" key="7">
    <source>
        <dbReference type="ARBA" id="ARBA00022771"/>
    </source>
</evidence>
<dbReference type="Pfam" id="PF01388">
    <property type="entry name" value="ARID"/>
    <property type="match status" value="1"/>
</dbReference>
<organism evidence="21">
    <name type="scientific">Clastoptera arizonana</name>
    <name type="common">Arizona spittle bug</name>
    <dbReference type="NCBI Taxonomy" id="38151"/>
    <lineage>
        <taxon>Eukaryota</taxon>
        <taxon>Metazoa</taxon>
        <taxon>Ecdysozoa</taxon>
        <taxon>Arthropoda</taxon>
        <taxon>Hexapoda</taxon>
        <taxon>Insecta</taxon>
        <taxon>Pterygota</taxon>
        <taxon>Neoptera</taxon>
        <taxon>Paraneoptera</taxon>
        <taxon>Hemiptera</taxon>
        <taxon>Auchenorrhyncha</taxon>
        <taxon>Cercopoidea</taxon>
        <taxon>Clastopteridae</taxon>
        <taxon>Clastoptera</taxon>
    </lineage>
</organism>
<dbReference type="InterPro" id="IPR019787">
    <property type="entry name" value="Znf_PHD-finger"/>
</dbReference>
<evidence type="ECO:0000256" key="10">
    <source>
        <dbReference type="ARBA" id="ARBA00022964"/>
    </source>
</evidence>
<evidence type="ECO:0000256" key="2">
    <source>
        <dbReference type="ARBA" id="ARBA00004123"/>
    </source>
</evidence>
<evidence type="ECO:0000259" key="18">
    <source>
        <dbReference type="PROSITE" id="PS51011"/>
    </source>
</evidence>
<dbReference type="SUPFAM" id="SSF57903">
    <property type="entry name" value="FYVE/PHD zinc finger"/>
    <property type="match status" value="3"/>
</dbReference>
<dbReference type="InterPro" id="IPR001965">
    <property type="entry name" value="Znf_PHD"/>
</dbReference>
<dbReference type="PANTHER" id="PTHR10694">
    <property type="entry name" value="LYSINE-SPECIFIC DEMETHYLASE"/>
    <property type="match status" value="1"/>
</dbReference>
<keyword evidence="12" id="KW-0408">Iron</keyword>
<feature type="domain" description="PHD-type" evidence="17">
    <location>
        <begin position="1505"/>
        <end position="1560"/>
    </location>
</feature>
<dbReference type="PROSITE" id="PS51183">
    <property type="entry name" value="JMJN"/>
    <property type="match status" value="1"/>
</dbReference>
<evidence type="ECO:0000313" key="21">
    <source>
        <dbReference type="EMBL" id="JAS14037.1"/>
    </source>
</evidence>
<reference evidence="21" key="1">
    <citation type="submission" date="2015-12" db="EMBL/GenBank/DDBJ databases">
        <title>De novo transcriptome assembly of four potential Pierce s Disease insect vectors from Arizona vineyards.</title>
        <authorList>
            <person name="Tassone E.E."/>
        </authorList>
    </citation>
    <scope>NUCLEOTIDE SEQUENCE</scope>
</reference>
<dbReference type="Pfam" id="PF02373">
    <property type="entry name" value="JmjC"/>
    <property type="match status" value="1"/>
</dbReference>
<evidence type="ECO:0000256" key="1">
    <source>
        <dbReference type="ARBA" id="ARBA00001954"/>
    </source>
</evidence>
<evidence type="ECO:0000256" key="4">
    <source>
        <dbReference type="ARBA" id="ARBA00012902"/>
    </source>
</evidence>
<feature type="domain" description="ARID" evidence="18">
    <location>
        <begin position="96"/>
        <end position="186"/>
    </location>
</feature>
<dbReference type="Gene3D" id="2.60.120.650">
    <property type="entry name" value="Cupin"/>
    <property type="match status" value="1"/>
</dbReference>
<feature type="domain" description="PHD-type" evidence="17">
    <location>
        <begin position="304"/>
        <end position="354"/>
    </location>
</feature>
<evidence type="ECO:0000256" key="5">
    <source>
        <dbReference type="ARBA" id="ARBA00022723"/>
    </source>
</evidence>
<feature type="domain" description="JmjC" evidence="20">
    <location>
        <begin position="452"/>
        <end position="618"/>
    </location>
</feature>
<dbReference type="Pfam" id="PF08429">
    <property type="entry name" value="PLU-1"/>
    <property type="match status" value="1"/>
</dbReference>
<dbReference type="GO" id="GO:0008270">
    <property type="term" value="F:zinc ion binding"/>
    <property type="evidence" value="ECO:0007669"/>
    <property type="project" value="UniProtKB-KW"/>
</dbReference>
<dbReference type="FunFam" id="2.60.120.650:FF:000028">
    <property type="entry name" value="Lysine-specific demethylase lid"/>
    <property type="match status" value="1"/>
</dbReference>
<evidence type="ECO:0000256" key="3">
    <source>
        <dbReference type="ARBA" id="ARBA00006801"/>
    </source>
</evidence>
<proteinExistence type="inferred from homology"/>
<dbReference type="InterPro" id="IPR011011">
    <property type="entry name" value="Znf_FYVE_PHD"/>
</dbReference>
<dbReference type="Pfam" id="PF00628">
    <property type="entry name" value="PHD"/>
    <property type="match status" value="2"/>
</dbReference>
<feature type="compositionally biased region" description="Polar residues" evidence="16">
    <location>
        <begin position="1593"/>
        <end position="1607"/>
    </location>
</feature>
<dbReference type="Gene3D" id="3.30.40.10">
    <property type="entry name" value="Zinc/RING finger domain, C3HC4 (zinc finger)"/>
    <property type="match status" value="3"/>
</dbReference>
<evidence type="ECO:0000256" key="13">
    <source>
        <dbReference type="ARBA" id="ARBA00023242"/>
    </source>
</evidence>
<dbReference type="GO" id="GO:0034647">
    <property type="term" value="F:histone H3K4me/H3K4me2/H3K4me3 demethylase activity"/>
    <property type="evidence" value="ECO:0007669"/>
    <property type="project" value="UniProtKB-EC"/>
</dbReference>
<dbReference type="Gene3D" id="1.10.150.60">
    <property type="entry name" value="ARID DNA-binding domain"/>
    <property type="match status" value="1"/>
</dbReference>
<comment type="similarity">
    <text evidence="3">Belongs to the JARID1 histone demethylase family.</text>
</comment>
<dbReference type="InterPro" id="IPR013637">
    <property type="entry name" value="Lys_sp_deMease-like_dom"/>
</dbReference>
<dbReference type="PROSITE" id="PS50016">
    <property type="entry name" value="ZF_PHD_2"/>
    <property type="match status" value="2"/>
</dbReference>
<evidence type="ECO:0000256" key="12">
    <source>
        <dbReference type="ARBA" id="ARBA00023004"/>
    </source>
</evidence>
<dbReference type="SMART" id="SM00558">
    <property type="entry name" value="JmjC"/>
    <property type="match status" value="1"/>
</dbReference>
<keyword evidence="9" id="KW-0156">Chromatin regulator</keyword>
<dbReference type="GO" id="GO:0005634">
    <property type="term" value="C:nucleus"/>
    <property type="evidence" value="ECO:0007669"/>
    <property type="project" value="UniProtKB-SubCell"/>
</dbReference>
<dbReference type="InterPro" id="IPR003347">
    <property type="entry name" value="JmjC_dom"/>
</dbReference>
<dbReference type="SUPFAM" id="SSF46774">
    <property type="entry name" value="ARID-like"/>
    <property type="match status" value="1"/>
</dbReference>
<evidence type="ECO:0000256" key="6">
    <source>
        <dbReference type="ARBA" id="ARBA00022737"/>
    </source>
</evidence>
<dbReference type="InterPro" id="IPR004198">
    <property type="entry name" value="Znf_C5HC2"/>
</dbReference>
<dbReference type="FunFam" id="1.10.150.60:FF:000001">
    <property type="entry name" value="Putative lysine-specific demethylase 5b"/>
    <property type="match status" value="1"/>
</dbReference>
<dbReference type="GO" id="GO:0000785">
    <property type="term" value="C:chromatin"/>
    <property type="evidence" value="ECO:0007669"/>
    <property type="project" value="TreeGrafter"/>
</dbReference>
<feature type="region of interest" description="Disordered" evidence="16">
    <location>
        <begin position="220"/>
        <end position="244"/>
    </location>
</feature>
<evidence type="ECO:0000256" key="14">
    <source>
        <dbReference type="ARBA" id="ARBA00048734"/>
    </source>
</evidence>
<dbReference type="InterPro" id="IPR001606">
    <property type="entry name" value="ARID_dom"/>
</dbReference>
<keyword evidence="7 15" id="KW-0863">Zinc-finger</keyword>
<sequence length="1626" mass="186797">MASVINDDIHVISSDPAQNEDQFIFIPPKEAPVFEPTNEEFQNPLEYISKIRPEAESCGICKIKPPSDWQPPFAVDVDKFKFTPRIQRLNELEAKTRIKLNFLDQIAKFWDLQGSSLRIPLVERRALDLYTLHRLVQEEGGFEAISKERKWPVIVRGLGFPQGKHLGSLLRSHYERILYPYDVFYQGKSAIVKVQKVKEEDKDDKDYTPHGIVSRQAIKPTEKGQHDRRAKRYNSAGGNTDNPVQAAQDEYVENDEKNENNELRRLQFYGAGPKMAGFHKKTEGKTKKATRKKKINFEYDPLAKYVCMQCRRGDSEAAMLLCDGCDDSCHTFCLMPPLPEVPKGDWRCPKCVAEEVSKPMEAFGFEQAQREYTLQQFGEMADQFKSDYFNMPVHLVPTAIVEKEFWRVVSSIDEDVTVEYGADLHTMDHGSGFPTKNTLEKADQEQQAFIRKYAESSWNLNNLPVLEGSVLGHINADISGMKVPWMYVGMCFATFCWHNEDHWSYSINYLHWGEPKTWYGVPGANAENFETAMKSAAPELFESQPDLLHQLVTIMNPNVLMNSGVPVYRTDQHAGEFVVTFPRAYHAGFNQGYNFAEAVNFAPSDWLTMGRECISHYSKLHRFCVFSHDELVCKMAVKAESLDPTIAGHTYEDMLTMVELEKQLRKSLLEWGVCDAEREAFELLPDDERQCNVCKTTCFLSAVTCKCVDMKLVCLKHYPFLCTTCNPEQHTLRYRYTLDELPTMLQRLKLQAESFATWLEVVKRVLNDKDFPKIDYDSLKALLTESEEKHFPESDLTEGLKVAIQDAEACSHLIQQMDSTRIRTRSENLIRTRGTYDVKPKVTVRELFLFHLQIKGLTCVIKEGEYVRNLLAKVKEYQKRMEQHLTEDFTSSDILEKCIEEGIELDIDVPEISRLKVKLEQMQWLEEVAALKENKEQVTSEAIRNLLNKSVQIVPQYLLEQEIIEFNKLLRKIEDFETSSNQLLNSKEFPSLKKFEEQIKIGEKIDAFLPSMTLLKDVVKRAQEWNERAASIKKTKNFPYIEVLQDLVNKGKAIIVNLEYLLVLEDHISAACVWKEKAAKTFLFKNSIYSLMDVLLPRVEFGVNSFKKKRSPKEGSSIHPVISVSNVRLAGDVDPAKVVAAFKIAEEQEMELIMQLRDENEMKIANKTIDTRFCLCKRPALGLMLECALCKERYHNSCIPAIHLFTKLEKKFLCPVCLKSRRPKLDVILALLVHLQQLPVRLPEGEALQCLTERAMNWQDRAKQLLDSDEMASALARLSLSPQNLDPLPKRKTDKVIIPELKKPATKSDNLNKPMEGTENQEVKVEEMPNEAVSYNNTEHAYSSVSKVRVVKKHARKSPLVPRIWGEPPITISQVGLRQLENLMIEIDLMEVSMEETNYIWKLLQTTRSRSTYNRIPEFEDMETNEEIYRNKYKYTKRKSSDFNLSAPSNSTSLKKYRKSLIKDFKEKKKLKEGMKRERKIKRKVDPVKKRAPRAKKNEESSEEDDECAALKCLGPSGHEVDWIQCDGGCDMWFHMECLGLDKNDINEDEDYICQQCSSVEEEQTKGKIEPSKTDENLGLDALLSLAGGIPSEDSNQLECTNNSETWNEGEMELDVSKTTNPSLLG</sequence>
<dbReference type="InterPro" id="IPR036431">
    <property type="entry name" value="ARID_dom_sf"/>
</dbReference>
<dbReference type="EMBL" id="GEDC01023261">
    <property type="protein sequence ID" value="JAS14037.1"/>
    <property type="molecule type" value="Transcribed_RNA"/>
</dbReference>
<dbReference type="InterPro" id="IPR013083">
    <property type="entry name" value="Znf_RING/FYVE/PHD"/>
</dbReference>
<feature type="domain" description="JmjN" evidence="19">
    <location>
        <begin position="31"/>
        <end position="72"/>
    </location>
</feature>
<dbReference type="InterPro" id="IPR003349">
    <property type="entry name" value="JmjN"/>
</dbReference>
<dbReference type="EC" id="1.14.11.67" evidence="4"/>
<dbReference type="SUPFAM" id="SSF51197">
    <property type="entry name" value="Clavaminate synthase-like"/>
    <property type="match status" value="1"/>
</dbReference>
<evidence type="ECO:0000259" key="20">
    <source>
        <dbReference type="PROSITE" id="PS51184"/>
    </source>
</evidence>
<evidence type="ECO:0000256" key="11">
    <source>
        <dbReference type="ARBA" id="ARBA00023002"/>
    </source>
</evidence>
<dbReference type="Pfam" id="PF02928">
    <property type="entry name" value="zf-C5HC2"/>
    <property type="match status" value="1"/>
</dbReference>
<keyword evidence="8" id="KW-0862">Zinc</keyword>
<dbReference type="CDD" id="cd15610">
    <property type="entry name" value="PHD3_KDM5A_like"/>
    <property type="match status" value="1"/>
</dbReference>
<keyword evidence="6" id="KW-0677">Repeat</keyword>
<dbReference type="SMART" id="SM01014">
    <property type="entry name" value="ARID"/>
    <property type="match status" value="1"/>
</dbReference>
<dbReference type="SMART" id="SM00545">
    <property type="entry name" value="JmjN"/>
    <property type="match status" value="1"/>
</dbReference>